<keyword evidence="11" id="KW-0378">Hydrolase</keyword>
<keyword evidence="1 8" id="KW-0639">Primosome</keyword>
<name>A0A3N2CVJ0_9ACTN</name>
<feature type="region of interest" description="Disordered" evidence="9">
    <location>
        <begin position="672"/>
        <end position="692"/>
    </location>
</feature>
<dbReference type="InterPro" id="IPR041222">
    <property type="entry name" value="PriA_3primeBD"/>
</dbReference>
<evidence type="ECO:0000256" key="8">
    <source>
        <dbReference type="HAMAP-Rule" id="MF_00983"/>
    </source>
</evidence>
<comment type="similarity">
    <text evidence="8">Belongs to the helicase family. PriA subfamily.</text>
</comment>
<dbReference type="GO" id="GO:0006269">
    <property type="term" value="P:DNA replication, synthesis of primer"/>
    <property type="evidence" value="ECO:0007669"/>
    <property type="project" value="UniProtKB-KW"/>
</dbReference>
<keyword evidence="4 8" id="KW-0547">Nucleotide-binding</keyword>
<keyword evidence="7 8" id="KW-0238">DNA-binding</keyword>
<sequence>MTDPSPPPDPAEEQLALLPAPARVREVVRRTKPPQERTPDPVAEVDPVARVLVDVPLAHLDRPFDYAVPAPLAASAQPGVRVKVRFAGQDVDGFVLERAATTTHTGRLQPLRRVVSAEPVLLPEVAALTGDVAARYAGTRSDVLRLAVPARHASVEKEPPREAAPVPDAPEPRAWSAYAGGADLVAGLAAAESPRAVWTVLPGDDGAALLADAAVATAASGRGALVCVPDRRDLDRLDAALTARLGAGGHVVLAADAGPAKRYRAFLAVSRGAVPIVVGTRAAAFAPVRDLGLVAIWDDGDDLHDEPRAPYPHAREVLLLRAQATGCAAVLASHARSVEAEYLLRTGWAREVAAPRETVRERIAVDVAGADPLAESRDPGARTRLPSQALRLLREAVADGPVLVQAPRVGYATRLVCERCFTSATCTVCRGPLRQRGPGRPLECAWCATAAPGWRCEECGHAGLRAPVLGDARTAEEIGRALPGVAVRQSSSGERVLDQVSSAPAVVVATPGAEPPAEGGYAAVLLLDTWLLLGRADLRATEEAVRRWANAAALVRPASEGGRVMAVGDPAHPGLQALVRWDPGGLARREIDERHSAHLPPASRVATLTGTAADLEQGLAALELPPGAEVLGPVPVPPPRDSTADVDQERYVLRVPRSGGAALSRALQDLQARRSTRKLPHLRVEVDPAELG</sequence>
<comment type="caution">
    <text evidence="8">As this protein does not have any detectable helicase domains, it probably does not have helicase activity.</text>
</comment>
<evidence type="ECO:0000256" key="6">
    <source>
        <dbReference type="ARBA" id="ARBA00022840"/>
    </source>
</evidence>
<comment type="subunit">
    <text evidence="8">Component of the replication restart primosome.</text>
</comment>
<feature type="binding site" evidence="8">
    <location>
        <position position="459"/>
    </location>
    <ligand>
        <name>Zn(2+)</name>
        <dbReference type="ChEBI" id="CHEBI:29105"/>
        <label>1</label>
    </ligand>
</feature>
<dbReference type="Gene3D" id="3.40.50.300">
    <property type="entry name" value="P-loop containing nucleotide triphosphate hydrolases"/>
    <property type="match status" value="1"/>
</dbReference>
<feature type="binding site" evidence="8">
    <location>
        <position position="426"/>
    </location>
    <ligand>
        <name>Zn(2+)</name>
        <dbReference type="ChEBI" id="CHEBI:29105"/>
        <label>2</label>
    </ligand>
</feature>
<reference evidence="11 12" key="1">
    <citation type="submission" date="2018-11" db="EMBL/GenBank/DDBJ databases">
        <title>Sequencing the genomes of 1000 actinobacteria strains.</title>
        <authorList>
            <person name="Klenk H.-P."/>
        </authorList>
    </citation>
    <scope>NUCLEOTIDE SEQUENCE [LARGE SCALE GENOMIC DNA]</scope>
    <source>
        <strain evidence="11 12">DSM 12652</strain>
    </source>
</reference>
<comment type="cofactor">
    <cofactor evidence="8">
        <name>Zn(2+)</name>
        <dbReference type="ChEBI" id="CHEBI:29105"/>
    </cofactor>
    <text evidence="8">Binds 2 zinc ions per subunit.</text>
</comment>
<keyword evidence="3 8" id="KW-0479">Metal-binding</keyword>
<evidence type="ECO:0000256" key="7">
    <source>
        <dbReference type="ARBA" id="ARBA00023125"/>
    </source>
</evidence>
<dbReference type="HAMAP" id="MF_00983">
    <property type="entry name" value="PriA"/>
    <property type="match status" value="1"/>
</dbReference>
<dbReference type="SUPFAM" id="SSF52540">
    <property type="entry name" value="P-loop containing nucleoside triphosphate hydrolases"/>
    <property type="match status" value="1"/>
</dbReference>
<evidence type="ECO:0000256" key="4">
    <source>
        <dbReference type="ARBA" id="ARBA00022741"/>
    </source>
</evidence>
<dbReference type="PANTHER" id="PTHR30580:SF0">
    <property type="entry name" value="PRIMOSOMAL PROTEIN N"/>
    <property type="match status" value="1"/>
</dbReference>
<evidence type="ECO:0000313" key="11">
    <source>
        <dbReference type="EMBL" id="ROR91244.1"/>
    </source>
</evidence>
<dbReference type="RefSeq" id="WP_246003459.1">
    <property type="nucleotide sequence ID" value="NZ_RKHO01000001.1"/>
</dbReference>
<feature type="binding site" evidence="8">
    <location>
        <position position="444"/>
    </location>
    <ligand>
        <name>Zn(2+)</name>
        <dbReference type="ChEBI" id="CHEBI:29105"/>
        <label>2</label>
    </ligand>
</feature>
<keyword evidence="6 8" id="KW-0067">ATP-binding</keyword>
<dbReference type="Proteomes" id="UP000281738">
    <property type="component" value="Unassembled WGS sequence"/>
</dbReference>
<protein>
    <recommendedName>
        <fullName evidence="8">Probable replication restart protein PriA</fullName>
    </recommendedName>
    <alternativeName>
        <fullName evidence="8">Putative ATP-dependent DNA helicase PriA</fullName>
    </alternativeName>
</protein>
<evidence type="ECO:0000256" key="5">
    <source>
        <dbReference type="ARBA" id="ARBA00022833"/>
    </source>
</evidence>
<accession>A0A3N2CVJ0</accession>
<feature type="binding site" evidence="8">
    <location>
        <position position="447"/>
    </location>
    <ligand>
        <name>Zn(2+)</name>
        <dbReference type="ChEBI" id="CHEBI:29105"/>
        <label>2</label>
    </ligand>
</feature>
<dbReference type="GO" id="GO:0005524">
    <property type="term" value="F:ATP binding"/>
    <property type="evidence" value="ECO:0007669"/>
    <property type="project" value="UniProtKB-UniRule"/>
</dbReference>
<dbReference type="Gene3D" id="3.40.1440.60">
    <property type="entry name" value="PriA, 3(prime) DNA-binding domain"/>
    <property type="match status" value="1"/>
</dbReference>
<feature type="domain" description="Primosomal protein N' 3' DNA-binding" evidence="10">
    <location>
        <begin position="50"/>
        <end position="149"/>
    </location>
</feature>
<feature type="binding site" evidence="8">
    <location>
        <position position="456"/>
    </location>
    <ligand>
        <name>Zn(2+)</name>
        <dbReference type="ChEBI" id="CHEBI:29105"/>
        <label>1</label>
    </ligand>
</feature>
<feature type="binding site" evidence="8">
    <location>
        <position position="429"/>
    </location>
    <ligand>
        <name>Zn(2+)</name>
        <dbReference type="ChEBI" id="CHEBI:29105"/>
        <label>2</label>
    </ligand>
</feature>
<gene>
    <name evidence="8" type="primary">priA</name>
    <name evidence="11" type="ORF">EDD33_2110</name>
</gene>
<keyword evidence="11" id="KW-0347">Helicase</keyword>
<comment type="function">
    <text evidence="8">Initiates the restart of stalled replication forks, which reloads the replicative helicase on sites other than the origin of replication. Recognizes and binds to abandoned replication forks and remodels them to uncover a helicase loading site. Promotes assembly of the primosome at these replication forks.</text>
</comment>
<dbReference type="InterPro" id="IPR042115">
    <property type="entry name" value="PriA_3primeBD_sf"/>
</dbReference>
<dbReference type="GO" id="GO:0006302">
    <property type="term" value="P:double-strand break repair"/>
    <property type="evidence" value="ECO:0007669"/>
    <property type="project" value="InterPro"/>
</dbReference>
<evidence type="ECO:0000256" key="1">
    <source>
        <dbReference type="ARBA" id="ARBA00022515"/>
    </source>
</evidence>
<dbReference type="InterPro" id="IPR027417">
    <property type="entry name" value="P-loop_NTPase"/>
</dbReference>
<dbReference type="GO" id="GO:0006270">
    <property type="term" value="P:DNA replication initiation"/>
    <property type="evidence" value="ECO:0007669"/>
    <property type="project" value="TreeGrafter"/>
</dbReference>
<evidence type="ECO:0000259" key="10">
    <source>
        <dbReference type="Pfam" id="PF17764"/>
    </source>
</evidence>
<feature type="binding site" evidence="8">
    <location>
        <position position="417"/>
    </location>
    <ligand>
        <name>Zn(2+)</name>
        <dbReference type="ChEBI" id="CHEBI:29105"/>
        <label>1</label>
    </ligand>
</feature>
<dbReference type="PANTHER" id="PTHR30580">
    <property type="entry name" value="PRIMOSOMAL PROTEIN N"/>
    <property type="match status" value="1"/>
</dbReference>
<feature type="binding site" evidence="8">
    <location>
        <position position="420"/>
    </location>
    <ligand>
        <name>Zn(2+)</name>
        <dbReference type="ChEBI" id="CHEBI:29105"/>
        <label>1</label>
    </ligand>
</feature>
<dbReference type="GO" id="GO:1990077">
    <property type="term" value="C:primosome complex"/>
    <property type="evidence" value="ECO:0007669"/>
    <property type="project" value="UniProtKB-UniRule"/>
</dbReference>
<keyword evidence="5 8" id="KW-0862">Zinc</keyword>
<dbReference type="AlphaFoldDB" id="A0A3N2CVJ0"/>
<comment type="caution">
    <text evidence="11">The sequence shown here is derived from an EMBL/GenBank/DDBJ whole genome shotgun (WGS) entry which is preliminary data.</text>
</comment>
<dbReference type="InterPro" id="IPR005259">
    <property type="entry name" value="PriA"/>
</dbReference>
<dbReference type="EMBL" id="RKHO01000001">
    <property type="protein sequence ID" value="ROR91244.1"/>
    <property type="molecule type" value="Genomic_DNA"/>
</dbReference>
<dbReference type="GO" id="GO:0043138">
    <property type="term" value="F:3'-5' DNA helicase activity"/>
    <property type="evidence" value="ECO:0007669"/>
    <property type="project" value="TreeGrafter"/>
</dbReference>
<keyword evidence="2 8" id="KW-0235">DNA replication</keyword>
<dbReference type="GO" id="GO:0006310">
    <property type="term" value="P:DNA recombination"/>
    <property type="evidence" value="ECO:0007669"/>
    <property type="project" value="InterPro"/>
</dbReference>
<dbReference type="Pfam" id="PF17764">
    <property type="entry name" value="PriA_3primeBD"/>
    <property type="match status" value="1"/>
</dbReference>
<evidence type="ECO:0000256" key="2">
    <source>
        <dbReference type="ARBA" id="ARBA00022705"/>
    </source>
</evidence>
<evidence type="ECO:0000256" key="3">
    <source>
        <dbReference type="ARBA" id="ARBA00022723"/>
    </source>
</evidence>
<organism evidence="11 12">
    <name type="scientific">Nocardioides aurantiacus</name>
    <dbReference type="NCBI Taxonomy" id="86796"/>
    <lineage>
        <taxon>Bacteria</taxon>
        <taxon>Bacillati</taxon>
        <taxon>Actinomycetota</taxon>
        <taxon>Actinomycetes</taxon>
        <taxon>Propionibacteriales</taxon>
        <taxon>Nocardioidaceae</taxon>
        <taxon>Nocardioides</taxon>
    </lineage>
</organism>
<evidence type="ECO:0000313" key="12">
    <source>
        <dbReference type="Proteomes" id="UP000281738"/>
    </source>
</evidence>
<dbReference type="GO" id="GO:0003677">
    <property type="term" value="F:DNA binding"/>
    <property type="evidence" value="ECO:0007669"/>
    <property type="project" value="UniProtKB-UniRule"/>
</dbReference>
<dbReference type="GO" id="GO:0008270">
    <property type="term" value="F:zinc ion binding"/>
    <property type="evidence" value="ECO:0007669"/>
    <property type="project" value="UniProtKB-UniRule"/>
</dbReference>
<proteinExistence type="inferred from homology"/>
<evidence type="ECO:0000256" key="9">
    <source>
        <dbReference type="SAM" id="MobiDB-lite"/>
    </source>
</evidence>
<keyword evidence="12" id="KW-1185">Reference proteome</keyword>